<dbReference type="AlphaFoldDB" id="A0AB34IMC9"/>
<protein>
    <submittedName>
        <fullName evidence="4">Uncharacterized protein</fullName>
    </submittedName>
</protein>
<keyword evidence="2" id="KW-1133">Transmembrane helix</keyword>
<sequence>MAESRLPLLLVALVFGGRQVTKFLSRAPVITCESSQPLVRTLRQALSEEELHALQHEIDQMLPTLTENNLGYGFKKTRGFVLKFNRNGAKKLRDLSFMNGTYRLSGSILRPFHSGPAVSLHVDDTVGINSVRKYLAHSVSVLYLSVPSSMIGGSLRLWRWGGEPKTLDNPEATVTPEENKLTVFRGDSYHMVEAWTSATDEDVFVPALKSMRVSLVLEAYRISDEVYPQATEFDASTDVEVNSARAALAAYNDITSIALIVLCLIAAAVCVVEVMGWHRVSRGSAPGVSRDAKGDDAQALGNKGDVRKRTGRNNKGAASR</sequence>
<feature type="chain" id="PRO_5044225252" evidence="3">
    <location>
        <begin position="17"/>
        <end position="320"/>
    </location>
</feature>
<feature type="region of interest" description="Disordered" evidence="1">
    <location>
        <begin position="283"/>
        <end position="320"/>
    </location>
</feature>
<dbReference type="EMBL" id="JBGBPQ010000021">
    <property type="protein sequence ID" value="KAL1503566.1"/>
    <property type="molecule type" value="Genomic_DNA"/>
</dbReference>
<name>A0AB34IMC9_PRYPA</name>
<dbReference type="Proteomes" id="UP001515480">
    <property type="component" value="Unassembled WGS sequence"/>
</dbReference>
<proteinExistence type="predicted"/>
<organism evidence="4 5">
    <name type="scientific">Prymnesium parvum</name>
    <name type="common">Toxic golden alga</name>
    <dbReference type="NCBI Taxonomy" id="97485"/>
    <lineage>
        <taxon>Eukaryota</taxon>
        <taxon>Haptista</taxon>
        <taxon>Haptophyta</taxon>
        <taxon>Prymnesiophyceae</taxon>
        <taxon>Prymnesiales</taxon>
        <taxon>Prymnesiaceae</taxon>
        <taxon>Prymnesium</taxon>
    </lineage>
</organism>
<keyword evidence="3" id="KW-0732">Signal</keyword>
<evidence type="ECO:0000256" key="1">
    <source>
        <dbReference type="SAM" id="MobiDB-lite"/>
    </source>
</evidence>
<evidence type="ECO:0000313" key="5">
    <source>
        <dbReference type="Proteomes" id="UP001515480"/>
    </source>
</evidence>
<keyword evidence="2" id="KW-0472">Membrane</keyword>
<feature type="transmembrane region" description="Helical" evidence="2">
    <location>
        <begin position="254"/>
        <end position="275"/>
    </location>
</feature>
<comment type="caution">
    <text evidence="4">The sequence shown here is derived from an EMBL/GenBank/DDBJ whole genome shotgun (WGS) entry which is preliminary data.</text>
</comment>
<evidence type="ECO:0000256" key="3">
    <source>
        <dbReference type="SAM" id="SignalP"/>
    </source>
</evidence>
<feature type="signal peptide" evidence="3">
    <location>
        <begin position="1"/>
        <end position="16"/>
    </location>
</feature>
<accession>A0AB34IMC9</accession>
<dbReference type="Gene3D" id="2.60.120.620">
    <property type="entry name" value="q2cbj1_9rhob like domain"/>
    <property type="match status" value="1"/>
</dbReference>
<gene>
    <name evidence="4" type="ORF">AB1Y20_012044</name>
</gene>
<keyword evidence="5" id="KW-1185">Reference proteome</keyword>
<keyword evidence="2" id="KW-0812">Transmembrane</keyword>
<evidence type="ECO:0000256" key="2">
    <source>
        <dbReference type="SAM" id="Phobius"/>
    </source>
</evidence>
<evidence type="ECO:0000313" key="4">
    <source>
        <dbReference type="EMBL" id="KAL1503566.1"/>
    </source>
</evidence>
<reference evidence="4 5" key="1">
    <citation type="journal article" date="2024" name="Science">
        <title>Giant polyketide synthase enzymes in the biosynthesis of giant marine polyether toxins.</title>
        <authorList>
            <person name="Fallon T.R."/>
            <person name="Shende V.V."/>
            <person name="Wierzbicki I.H."/>
            <person name="Pendleton A.L."/>
            <person name="Watervoot N.F."/>
            <person name="Auber R.P."/>
            <person name="Gonzalez D.J."/>
            <person name="Wisecaver J.H."/>
            <person name="Moore B.S."/>
        </authorList>
    </citation>
    <scope>NUCLEOTIDE SEQUENCE [LARGE SCALE GENOMIC DNA]</scope>
    <source>
        <strain evidence="4 5">12B1</strain>
    </source>
</reference>